<feature type="compositionally biased region" description="Basic and acidic residues" evidence="6">
    <location>
        <begin position="1135"/>
        <end position="1146"/>
    </location>
</feature>
<feature type="transmembrane region" description="Helical" evidence="7">
    <location>
        <begin position="49"/>
        <end position="76"/>
    </location>
</feature>
<dbReference type="PANTHER" id="PTHR47804:SF3">
    <property type="entry name" value="PROTEIN BRE4"/>
    <property type="match status" value="1"/>
</dbReference>
<feature type="transmembrane region" description="Helical" evidence="7">
    <location>
        <begin position="96"/>
        <end position="120"/>
    </location>
</feature>
<feature type="region of interest" description="Disordered" evidence="6">
    <location>
        <begin position="485"/>
        <end position="542"/>
    </location>
</feature>
<feature type="domain" description="Putative ER transporter 6TM N-terminal" evidence="8">
    <location>
        <begin position="34"/>
        <end position="111"/>
    </location>
</feature>
<reference evidence="9" key="1">
    <citation type="journal article" date="2020" name="Fungal Divers.">
        <title>Resolving the Mortierellaceae phylogeny through synthesis of multi-gene phylogenetics and phylogenomics.</title>
        <authorList>
            <person name="Vandepol N."/>
            <person name="Liber J."/>
            <person name="Desiro A."/>
            <person name="Na H."/>
            <person name="Kennedy M."/>
            <person name="Barry K."/>
            <person name="Grigoriev I.V."/>
            <person name="Miller A.N."/>
            <person name="O'Donnell K."/>
            <person name="Stajich J.E."/>
            <person name="Bonito G."/>
        </authorList>
    </citation>
    <scope>NUCLEOTIDE SEQUENCE</scope>
    <source>
        <strain evidence="9">KOD948</strain>
    </source>
</reference>
<dbReference type="InterPro" id="IPR023244">
    <property type="entry name" value="Brefeldin_A-sensitivity_4"/>
</dbReference>
<dbReference type="InterPro" id="IPR018823">
    <property type="entry name" value="ArAE_2_N"/>
</dbReference>
<feature type="domain" description="Putative ER transporter 6TM N-terminal" evidence="8">
    <location>
        <begin position="134"/>
        <end position="384"/>
    </location>
</feature>
<feature type="transmembrane region" description="Helical" evidence="7">
    <location>
        <begin position="132"/>
        <end position="148"/>
    </location>
</feature>
<feature type="region of interest" description="Disordered" evidence="6">
    <location>
        <begin position="1099"/>
        <end position="1209"/>
    </location>
</feature>
<organism evidence="9 10">
    <name type="scientific">Mortierella polycephala</name>
    <dbReference type="NCBI Taxonomy" id="41804"/>
    <lineage>
        <taxon>Eukaryota</taxon>
        <taxon>Fungi</taxon>
        <taxon>Fungi incertae sedis</taxon>
        <taxon>Mucoromycota</taxon>
        <taxon>Mortierellomycotina</taxon>
        <taxon>Mortierellomycetes</taxon>
        <taxon>Mortierellales</taxon>
        <taxon>Mortierellaceae</taxon>
        <taxon>Mortierella</taxon>
    </lineage>
</organism>
<keyword evidence="5" id="KW-0175">Coiled coil</keyword>
<feature type="transmembrane region" description="Helical" evidence="7">
    <location>
        <begin position="154"/>
        <end position="174"/>
    </location>
</feature>
<evidence type="ECO:0000259" key="8">
    <source>
        <dbReference type="Pfam" id="PF10337"/>
    </source>
</evidence>
<feature type="non-terminal residue" evidence="9">
    <location>
        <position position="1410"/>
    </location>
</feature>
<feature type="compositionally biased region" description="Basic and acidic residues" evidence="6">
    <location>
        <begin position="1268"/>
        <end position="1278"/>
    </location>
</feature>
<feature type="compositionally biased region" description="Polar residues" evidence="6">
    <location>
        <begin position="1279"/>
        <end position="1290"/>
    </location>
</feature>
<keyword evidence="2 7" id="KW-0812">Transmembrane</keyword>
<comment type="caution">
    <text evidence="9">The sequence shown here is derived from an EMBL/GenBank/DDBJ whole genome shotgun (WGS) entry which is preliminary data.</text>
</comment>
<evidence type="ECO:0000256" key="3">
    <source>
        <dbReference type="ARBA" id="ARBA00022989"/>
    </source>
</evidence>
<evidence type="ECO:0000256" key="6">
    <source>
        <dbReference type="SAM" id="MobiDB-lite"/>
    </source>
</evidence>
<evidence type="ECO:0000313" key="9">
    <source>
        <dbReference type="EMBL" id="KAG0252570.1"/>
    </source>
</evidence>
<dbReference type="Proteomes" id="UP000726737">
    <property type="component" value="Unassembled WGS sequence"/>
</dbReference>
<feature type="compositionally biased region" description="Polar residues" evidence="6">
    <location>
        <begin position="586"/>
        <end position="600"/>
    </location>
</feature>
<feature type="region of interest" description="Disordered" evidence="6">
    <location>
        <begin position="1242"/>
        <end position="1410"/>
    </location>
</feature>
<feature type="compositionally biased region" description="Basic residues" evidence="6">
    <location>
        <begin position="405"/>
        <end position="414"/>
    </location>
</feature>
<feature type="compositionally biased region" description="Basic and acidic residues" evidence="6">
    <location>
        <begin position="1309"/>
        <end position="1332"/>
    </location>
</feature>
<comment type="subcellular location">
    <subcellularLocation>
        <location evidence="1">Membrane</location>
        <topology evidence="1">Multi-pass membrane protein</topology>
    </subcellularLocation>
</comment>
<dbReference type="PANTHER" id="PTHR47804">
    <property type="entry name" value="60S RIBOSOMAL PROTEIN L19"/>
    <property type="match status" value="1"/>
</dbReference>
<protein>
    <recommendedName>
        <fullName evidence="8">Putative ER transporter 6TM N-terminal domain-containing protein</fullName>
    </recommendedName>
</protein>
<feature type="compositionally biased region" description="Polar residues" evidence="6">
    <location>
        <begin position="1196"/>
        <end position="1209"/>
    </location>
</feature>
<name>A0A9P6PUV3_9FUNG</name>
<proteinExistence type="predicted"/>
<sequence length="1410" mass="157645">MSVSRPPSIESINSTNSVPFAPPPPPPPSAWKRFTNHFSNRVIKRHIKFVIALYLSSILALVPQMAALLGPTPYLANVTVVFMHPSRTVGSQLEVTFFSVVGGILGAIWILSCQAVVAAFNRKYLAGGNHSAWAINAAWFFVGTWIMTVYKTRYAKLNCSFFIYTIVGIFAFTLNQRTTEFNFRTFWGLMGPMMFGVAICLVVSILCWPETASEGLGRALNESLDTSRALLNLSTRSFLLNHKAIALPKSVIENAQSEVRMAQKKLHNAYREARYEVTYSMTNPADYKEVRMIVSGLMRHLASMSLVVQNERLLMLGHPDRSDEDLLTQSGSETSRDLTSDNDSGTSSSESDLDSDSEDPSSSNKINNSSGAYNTSTEKTGRQKDYFGDANIEYIASECSDSRQGRGRRRRHQTPHPVESPMSEDGHYTPPKRVQRRGSAAELRRIRQLLHRAENSTQTAIRARQQQQERLKMEALQQPLNFDSAGISTAPPTPSGRSGPSLFGYHQSYRHKGSTSAVGGHRPSSYFIPSTMTTPNSSRPSSIYEEQNLNTVKSFRSLFTTKSGSKFKSMGSRPASITGFKMGTGKNRTGDNQASTSESLDISPGIPLSECHFATAPLRLERESEDESPGGRYNHYHTTGGRIRFGTSMTDQQVRKAAEAFRKQREKQIRREHKKVERELRVEQKRLEKERQAEAAARAIPPKEVAFGDRKLFMSFLDIVRDPLQRMSDSCSRVMVAMERELVSGLNVEQDRLERIRRRNAQRAEAIRVAEAKLAEEEKAAAATAAAGVNGTNAPMSTANANGTGADDSKDQGKGNASILDRIRALVGTKSHHLTKEDIDYAEALKSGMAKDKGKKGKGPNNGRTADTIHPNKFLQMDAHRHAATSGLEDEEPDFILPPDMSYVQYLTQELEIFDKAEAQGLRDFIATHPTLDVGPREEIFLIFFFLFALREIARELLRLGKYVEELEEQQLKRMEETGRTKRRKQLWWPKVIGNFWNWFAWGSYSQLKTNEGADALIRNTTKNLEHRQPRTVKEEKALVEAKAVKAAADKIATEAAEAAAKVEAVKKAEQRKRRHSEMWDMPPLRRSLTLATLIHRRGRTPDIEQGLGGDEQRHTQRGIVRGPHGPRSTSNSPTRHDTKWDGDAPHRRRWSHKQLRDERSHRVDEKRAKDAFHPLDGDLGDKEVLQSEFGGEDSGSPSAIPGSQSKRAQQYTVVEIPGFDSLQRSDASDLKHFEDANEVVLSPRIHTPKHHGTAPPEIGIGKYLKPKKSDHLTEMNESHNVVFSAPSSTHQDRYPSFASSTSPALLPGHHESDSTVVDSEKAGSRPRRSIDVADDNDDSESSSGNEGPSSGRDRRRYKDKKGKKMRPQKIFAAFSRRNSRDDSGSLSQQRQPSPVPETPKTIFVNVRKP</sequence>
<keyword evidence="3 7" id="KW-1133">Transmembrane helix</keyword>
<feature type="region of interest" description="Disordered" evidence="6">
    <location>
        <begin position="794"/>
        <end position="815"/>
    </location>
</feature>
<dbReference type="EMBL" id="JAAAJA010000513">
    <property type="protein sequence ID" value="KAG0252570.1"/>
    <property type="molecule type" value="Genomic_DNA"/>
</dbReference>
<feature type="compositionally biased region" description="Polar residues" evidence="6">
    <location>
        <begin position="365"/>
        <end position="378"/>
    </location>
</feature>
<feature type="region of interest" description="Disordered" evidence="6">
    <location>
        <begin position="319"/>
        <end position="382"/>
    </location>
</feature>
<feature type="compositionally biased region" description="Basic and acidic residues" evidence="6">
    <location>
        <begin position="1155"/>
        <end position="1186"/>
    </location>
</feature>
<feature type="transmembrane region" description="Helical" evidence="7">
    <location>
        <begin position="186"/>
        <end position="206"/>
    </location>
</feature>
<evidence type="ECO:0000256" key="5">
    <source>
        <dbReference type="SAM" id="Coils"/>
    </source>
</evidence>
<evidence type="ECO:0000256" key="1">
    <source>
        <dbReference type="ARBA" id="ARBA00004141"/>
    </source>
</evidence>
<feature type="coiled-coil region" evidence="5">
    <location>
        <begin position="666"/>
        <end position="693"/>
    </location>
</feature>
<dbReference type="InterPro" id="IPR052430">
    <property type="entry name" value="IVT-Associated"/>
</dbReference>
<gene>
    <name evidence="9" type="ORF">BG011_006919</name>
</gene>
<evidence type="ECO:0000256" key="7">
    <source>
        <dbReference type="SAM" id="Phobius"/>
    </source>
</evidence>
<dbReference type="OrthoDB" id="1924968at2759"/>
<feature type="region of interest" description="Disordered" evidence="6">
    <location>
        <begin position="565"/>
        <end position="606"/>
    </location>
</feature>
<accession>A0A9P6PUV3</accession>
<keyword evidence="4 7" id="KW-0472">Membrane</keyword>
<feature type="compositionally biased region" description="Basic residues" evidence="6">
    <location>
        <begin position="1354"/>
        <end position="1368"/>
    </location>
</feature>
<feature type="compositionally biased region" description="Low complexity" evidence="6">
    <location>
        <begin position="341"/>
        <end position="350"/>
    </location>
</feature>
<dbReference type="GO" id="GO:0016020">
    <property type="term" value="C:membrane"/>
    <property type="evidence" value="ECO:0007669"/>
    <property type="project" value="UniProtKB-SubCell"/>
</dbReference>
<feature type="region of interest" description="Disordered" evidence="6">
    <location>
        <begin position="398"/>
        <end position="440"/>
    </location>
</feature>
<feature type="region of interest" description="Disordered" evidence="6">
    <location>
        <begin position="621"/>
        <end position="643"/>
    </location>
</feature>
<feature type="region of interest" description="Disordered" evidence="6">
    <location>
        <begin position="1"/>
        <end position="24"/>
    </location>
</feature>
<evidence type="ECO:0000256" key="2">
    <source>
        <dbReference type="ARBA" id="ARBA00022692"/>
    </source>
</evidence>
<feature type="compositionally biased region" description="Low complexity" evidence="6">
    <location>
        <begin position="1342"/>
        <end position="1351"/>
    </location>
</feature>
<feature type="region of interest" description="Disordered" evidence="6">
    <location>
        <begin position="850"/>
        <end position="869"/>
    </location>
</feature>
<keyword evidence="10" id="KW-1185">Reference proteome</keyword>
<dbReference type="PRINTS" id="PR02047">
    <property type="entry name" value="BREFELDNASP4"/>
</dbReference>
<dbReference type="Pfam" id="PF10337">
    <property type="entry name" value="ArAE_2_N"/>
    <property type="match status" value="2"/>
</dbReference>
<evidence type="ECO:0000256" key="4">
    <source>
        <dbReference type="ARBA" id="ARBA00023136"/>
    </source>
</evidence>
<feature type="compositionally biased region" description="Polar residues" evidence="6">
    <location>
        <begin position="527"/>
        <end position="542"/>
    </location>
</feature>
<feature type="compositionally biased region" description="Polar residues" evidence="6">
    <location>
        <begin position="1"/>
        <end position="18"/>
    </location>
</feature>
<evidence type="ECO:0000313" key="10">
    <source>
        <dbReference type="Proteomes" id="UP000726737"/>
    </source>
</evidence>